<evidence type="ECO:0000256" key="9">
    <source>
        <dbReference type="ARBA" id="ARBA00023235"/>
    </source>
</evidence>
<feature type="domain" description="SF4 helicase" evidence="12">
    <location>
        <begin position="194"/>
        <end position="451"/>
    </location>
</feature>
<dbReference type="GO" id="GO:0016887">
    <property type="term" value="F:ATP hydrolysis activity"/>
    <property type="evidence" value="ECO:0007669"/>
    <property type="project" value="RHEA"/>
</dbReference>
<dbReference type="InterPro" id="IPR003593">
    <property type="entry name" value="AAA+_ATPase"/>
</dbReference>
<geneLocation type="plasmid" evidence="13 14">
    <name>pCTA</name>
</geneLocation>
<evidence type="ECO:0000313" key="13">
    <source>
        <dbReference type="EMBL" id="AAX51167.1"/>
    </source>
</evidence>
<keyword evidence="9" id="KW-0413">Isomerase</keyword>
<keyword evidence="4" id="KW-0547">Nucleotide-binding</keyword>
<dbReference type="EC" id="5.6.2.3" evidence="10"/>
<sequence length="451" mass="51385">MKTRSEIENRMQDIEYALLGKALIFEDSTEYILRQLANYEFKCSHHKNIFIVFKYLKDNGLPITVDSAWEELLRRRIKDMDKSYLGLMLHDALSNDKLRSVSHTVFLDDLSVCSAEENLSNFIFRSFNEYNENPLRRSPFLLLERIKGRLDSAIAKTFSIRSARGRSIYDIFSQSEIGVLARIKKRRAAFSENQNSFFDGFPTGYKDIDDKGVILAKGNFVIIAARPSIGKTALAIDMAINLAVTQQRRVGFLSLEMSAGQIVERIIANLTGISGEKLQRGDLSKEELFRVEEAGETVRESHFYICSDSQYKLNLIANQIQLLRKEDRVDVIFIDYLQLINSSVGENRQNEIADISRTLRGLASELNIPIVCLSQLSRKVEDRANKVPMLSDLRDSGQIEQDADVILFINRKESSSNCEITVGKNRHGSVFSSVLHFDPKISKFSAIKKVW</sequence>
<keyword evidence="6 13" id="KW-0347">Helicase</keyword>
<dbReference type="EMBL" id="CP000052">
    <property type="protein sequence ID" value="AAX51167.1"/>
    <property type="molecule type" value="Genomic_DNA"/>
</dbReference>
<dbReference type="KEGG" id="cta:pCTA_0007"/>
<dbReference type="InterPro" id="IPR007693">
    <property type="entry name" value="DNA_helicase_DnaB-like_N"/>
</dbReference>
<evidence type="ECO:0000256" key="7">
    <source>
        <dbReference type="ARBA" id="ARBA00022840"/>
    </source>
</evidence>
<dbReference type="CDD" id="cd00984">
    <property type="entry name" value="DnaB_C"/>
    <property type="match status" value="1"/>
</dbReference>
<dbReference type="HOGENOM" id="CLU_005373_0_1_0"/>
<proteinExistence type="inferred from homology"/>
<keyword evidence="2" id="KW-0639">Primosome</keyword>
<dbReference type="GO" id="GO:0005829">
    <property type="term" value="C:cytosol"/>
    <property type="evidence" value="ECO:0007669"/>
    <property type="project" value="TreeGrafter"/>
</dbReference>
<keyword evidence="14" id="KW-1185">Reference proteome</keyword>
<dbReference type="GO" id="GO:0006269">
    <property type="term" value="P:DNA replication, synthesis of primer"/>
    <property type="evidence" value="ECO:0007669"/>
    <property type="project" value="UniProtKB-KW"/>
</dbReference>
<evidence type="ECO:0000256" key="11">
    <source>
        <dbReference type="ARBA" id="ARBA00048954"/>
    </source>
</evidence>
<keyword evidence="5 13" id="KW-0378">Hydrolase</keyword>
<evidence type="ECO:0000256" key="3">
    <source>
        <dbReference type="ARBA" id="ARBA00022705"/>
    </source>
</evidence>
<dbReference type="Proteomes" id="UP000002532">
    <property type="component" value="Plasmid pCTA"/>
</dbReference>
<dbReference type="Gene3D" id="3.40.50.300">
    <property type="entry name" value="P-loop containing nucleotide triphosphate hydrolases"/>
    <property type="match status" value="1"/>
</dbReference>
<organism evidence="13 14">
    <name type="scientific">Chlamydia trachomatis serovar A (strain ATCC VR-571B / DSM 19440 / HAR-13)</name>
    <dbReference type="NCBI Taxonomy" id="315277"/>
    <lineage>
        <taxon>Bacteria</taxon>
        <taxon>Pseudomonadati</taxon>
        <taxon>Chlamydiota</taxon>
        <taxon>Chlamydiia</taxon>
        <taxon>Chlamydiales</taxon>
        <taxon>Chlamydiaceae</taxon>
        <taxon>Chlamydia/Chlamydophila group</taxon>
        <taxon>Chlamydia</taxon>
    </lineage>
</organism>
<evidence type="ECO:0000256" key="4">
    <source>
        <dbReference type="ARBA" id="ARBA00022741"/>
    </source>
</evidence>
<accession>A0A0H2X3D2</accession>
<dbReference type="Pfam" id="PF00772">
    <property type="entry name" value="DnaB"/>
    <property type="match status" value="1"/>
</dbReference>
<protein>
    <recommendedName>
        <fullName evidence="10">DNA 5'-3' helicase</fullName>
        <ecNumber evidence="10">5.6.2.3</ecNumber>
    </recommendedName>
</protein>
<dbReference type="PROSITE" id="PS51199">
    <property type="entry name" value="SF4_HELICASE"/>
    <property type="match status" value="1"/>
</dbReference>
<evidence type="ECO:0000256" key="8">
    <source>
        <dbReference type="ARBA" id="ARBA00023125"/>
    </source>
</evidence>
<evidence type="ECO:0000259" key="12">
    <source>
        <dbReference type="PROSITE" id="PS51199"/>
    </source>
</evidence>
<evidence type="ECO:0000256" key="6">
    <source>
        <dbReference type="ARBA" id="ARBA00022806"/>
    </source>
</evidence>
<dbReference type="SUPFAM" id="SSF52540">
    <property type="entry name" value="P-loop containing nucleoside triphosphate hydrolases"/>
    <property type="match status" value="1"/>
</dbReference>
<dbReference type="PANTHER" id="PTHR30153">
    <property type="entry name" value="REPLICATIVE DNA HELICASE DNAB"/>
    <property type="match status" value="1"/>
</dbReference>
<evidence type="ECO:0000256" key="5">
    <source>
        <dbReference type="ARBA" id="ARBA00022801"/>
    </source>
</evidence>
<dbReference type="GO" id="GO:0005524">
    <property type="term" value="F:ATP binding"/>
    <property type="evidence" value="ECO:0007669"/>
    <property type="project" value="UniProtKB-KW"/>
</dbReference>
<keyword evidence="8" id="KW-0238">DNA-binding</keyword>
<dbReference type="GO" id="GO:0003677">
    <property type="term" value="F:DNA binding"/>
    <property type="evidence" value="ECO:0007669"/>
    <property type="project" value="UniProtKB-KW"/>
</dbReference>
<dbReference type="InterPro" id="IPR027417">
    <property type="entry name" value="P-loop_NTPase"/>
</dbReference>
<dbReference type="InterPro" id="IPR036185">
    <property type="entry name" value="DNA_heli_DnaB-like_N_sf"/>
</dbReference>
<gene>
    <name evidence="13" type="primary">dnaB_2</name>
    <name evidence="13" type="ordered locus">pCTA_0007</name>
</gene>
<dbReference type="InterPro" id="IPR007694">
    <property type="entry name" value="DNA_helicase_DnaB-like_C"/>
</dbReference>
<evidence type="ECO:0000256" key="10">
    <source>
        <dbReference type="ARBA" id="ARBA00044969"/>
    </source>
</evidence>
<dbReference type="AlphaFoldDB" id="A0A0H2X3D2"/>
<dbReference type="Pfam" id="PF03796">
    <property type="entry name" value="DnaB_C"/>
    <property type="match status" value="1"/>
</dbReference>
<keyword evidence="13" id="KW-0614">Plasmid</keyword>
<keyword evidence="7" id="KW-0067">ATP-binding</keyword>
<dbReference type="SMART" id="SM00382">
    <property type="entry name" value="AAA"/>
    <property type="match status" value="1"/>
</dbReference>
<reference evidence="13 14" key="1">
    <citation type="journal article" date="2005" name="Infect. Immun.">
        <title>Comparative genomic analysis of Chlamydia trachomatis oculotropic and genitotropic strains.</title>
        <authorList>
            <person name="Carlson J.H."/>
            <person name="Porcella S.F."/>
            <person name="McClarty G."/>
            <person name="Caldwell H.D."/>
        </authorList>
    </citation>
    <scope>NUCLEOTIDE SEQUENCE [LARGE SCALE GENOMIC DNA]</scope>
    <source>
        <strain evidence="14">ATCC VR-571B / DSM 19440 / HAR-13</strain>
    </source>
</reference>
<dbReference type="GO" id="GO:0043139">
    <property type="term" value="F:5'-3' DNA helicase activity"/>
    <property type="evidence" value="ECO:0007669"/>
    <property type="project" value="UniProtKB-EC"/>
</dbReference>
<name>A0A0H2X3D2_CHLTA</name>
<dbReference type="RefSeq" id="WP_011324923.1">
    <property type="nucleotide sequence ID" value="NC_007430.1"/>
</dbReference>
<evidence type="ECO:0000256" key="2">
    <source>
        <dbReference type="ARBA" id="ARBA00022515"/>
    </source>
</evidence>
<comment type="similarity">
    <text evidence="1">Belongs to the helicase family. DnaB subfamily.</text>
</comment>
<evidence type="ECO:0000313" key="14">
    <source>
        <dbReference type="Proteomes" id="UP000002532"/>
    </source>
</evidence>
<evidence type="ECO:0000256" key="1">
    <source>
        <dbReference type="ARBA" id="ARBA00008428"/>
    </source>
</evidence>
<dbReference type="SUPFAM" id="SSF48024">
    <property type="entry name" value="N-terminal domain of DnaB helicase"/>
    <property type="match status" value="1"/>
</dbReference>
<dbReference type="GO" id="GO:1990077">
    <property type="term" value="C:primosome complex"/>
    <property type="evidence" value="ECO:0007669"/>
    <property type="project" value="UniProtKB-KW"/>
</dbReference>
<keyword evidence="3" id="KW-0235">DNA replication</keyword>
<dbReference type="PANTHER" id="PTHR30153:SF2">
    <property type="entry name" value="REPLICATIVE DNA HELICASE"/>
    <property type="match status" value="1"/>
</dbReference>
<comment type="catalytic activity">
    <reaction evidence="11">
        <text>ATP + H2O = ADP + phosphate + H(+)</text>
        <dbReference type="Rhea" id="RHEA:13065"/>
        <dbReference type="ChEBI" id="CHEBI:15377"/>
        <dbReference type="ChEBI" id="CHEBI:15378"/>
        <dbReference type="ChEBI" id="CHEBI:30616"/>
        <dbReference type="ChEBI" id="CHEBI:43474"/>
        <dbReference type="ChEBI" id="CHEBI:456216"/>
        <dbReference type="EC" id="5.6.2.3"/>
    </reaction>
</comment>